<evidence type="ECO:0000256" key="13">
    <source>
        <dbReference type="ARBA" id="ARBA00022842"/>
    </source>
</evidence>
<keyword evidence="5 15" id="KW-0963">Cytoplasm</keyword>
<dbReference type="CDD" id="cd00593">
    <property type="entry name" value="RIBOc"/>
    <property type="match status" value="1"/>
</dbReference>
<dbReference type="InterPro" id="IPR014720">
    <property type="entry name" value="dsRBD_dom"/>
</dbReference>
<dbReference type="FunFam" id="1.10.1520.10:FF:000001">
    <property type="entry name" value="Ribonuclease 3"/>
    <property type="match status" value="1"/>
</dbReference>
<name>A0A0G0NJ02_9BACT</name>
<dbReference type="GO" id="GO:0019843">
    <property type="term" value="F:rRNA binding"/>
    <property type="evidence" value="ECO:0007669"/>
    <property type="project" value="UniProtKB-KW"/>
</dbReference>
<keyword evidence="13 15" id="KW-0460">Magnesium</keyword>
<evidence type="ECO:0000256" key="14">
    <source>
        <dbReference type="ARBA" id="ARBA00022884"/>
    </source>
</evidence>
<keyword evidence="10 15" id="KW-0479">Metal-binding</keyword>
<evidence type="ECO:0000259" key="17">
    <source>
        <dbReference type="PROSITE" id="PS50142"/>
    </source>
</evidence>
<dbReference type="GO" id="GO:0006397">
    <property type="term" value="P:mRNA processing"/>
    <property type="evidence" value="ECO:0007669"/>
    <property type="project" value="UniProtKB-UniRule"/>
</dbReference>
<dbReference type="PROSITE" id="PS00517">
    <property type="entry name" value="RNASE_3_1"/>
    <property type="match status" value="1"/>
</dbReference>
<evidence type="ECO:0000256" key="10">
    <source>
        <dbReference type="ARBA" id="ARBA00022723"/>
    </source>
</evidence>
<feature type="domain" description="RNase III" evidence="17">
    <location>
        <begin position="1"/>
        <end position="125"/>
    </location>
</feature>
<dbReference type="SMART" id="SM00535">
    <property type="entry name" value="RIBOc"/>
    <property type="match status" value="1"/>
</dbReference>
<dbReference type="InterPro" id="IPR000999">
    <property type="entry name" value="RNase_III_dom"/>
</dbReference>
<feature type="binding site" evidence="15">
    <location>
        <position position="114"/>
    </location>
    <ligand>
        <name>Mg(2+)</name>
        <dbReference type="ChEBI" id="CHEBI:18420"/>
    </ligand>
</feature>
<keyword evidence="14 15" id="KW-0694">RNA-binding</keyword>
<accession>A0A0G0NJ02</accession>
<dbReference type="PROSITE" id="PS50142">
    <property type="entry name" value="RNASE_3_2"/>
    <property type="match status" value="1"/>
</dbReference>
<keyword evidence="12 15" id="KW-0378">Hydrolase</keyword>
<evidence type="ECO:0000256" key="15">
    <source>
        <dbReference type="HAMAP-Rule" id="MF_00104"/>
    </source>
</evidence>
<organism evidence="18 19">
    <name type="scientific">Candidatus Woesebacteria bacterium GW2011_GWB1_38_8</name>
    <dbReference type="NCBI Taxonomy" id="1618570"/>
    <lineage>
        <taxon>Bacteria</taxon>
        <taxon>Candidatus Woeseibacteriota</taxon>
    </lineage>
</organism>
<feature type="binding site" evidence="15">
    <location>
        <position position="111"/>
    </location>
    <ligand>
        <name>Mg(2+)</name>
        <dbReference type="ChEBI" id="CHEBI:18420"/>
    </ligand>
</feature>
<keyword evidence="15" id="KW-0699">rRNA-binding</keyword>
<sequence>MDKIASLFKNQDYYILALTHKSWVNEHPNVRESNERLEFLGDAVLEFVVSKEIFARFPDKEEGYLTALRANLVNTINLSDQAAKLGLGEKLYLSKGEEETGGRSNPSLLANTFEAIVGALFLDAGIIQVEKFVKKYLLPSIDEKLNQPLKDPKSLLQEHVQAQGFPAPRYEVVEEKGPDHNKTFTLQVLVNSDVWAKGEGRNKSEAAQEAAKAALKHFSDKFPKKKL</sequence>
<evidence type="ECO:0000256" key="8">
    <source>
        <dbReference type="ARBA" id="ARBA00022694"/>
    </source>
</evidence>
<dbReference type="PANTHER" id="PTHR11207:SF0">
    <property type="entry name" value="RIBONUCLEASE 3"/>
    <property type="match status" value="1"/>
</dbReference>
<evidence type="ECO:0000256" key="1">
    <source>
        <dbReference type="ARBA" id="ARBA00000109"/>
    </source>
</evidence>
<comment type="function">
    <text evidence="15">Digests double-stranded RNA. Involved in the processing of primary rRNA transcript to yield the immediate precursors to the large and small rRNAs (23S and 16S). Processes some mRNAs, and tRNAs when they are encoded in the rRNA operon. Processes pre-crRNA and tracrRNA of type II CRISPR loci if present in the organism.</text>
</comment>
<dbReference type="STRING" id="1618570.UT08_C0003G0047"/>
<evidence type="ECO:0000313" key="18">
    <source>
        <dbReference type="EMBL" id="KKQ85884.1"/>
    </source>
</evidence>
<evidence type="ECO:0000256" key="11">
    <source>
        <dbReference type="ARBA" id="ARBA00022759"/>
    </source>
</evidence>
<feature type="binding site" evidence="15">
    <location>
        <position position="38"/>
    </location>
    <ligand>
        <name>Mg(2+)</name>
        <dbReference type="ChEBI" id="CHEBI:18420"/>
    </ligand>
</feature>
<proteinExistence type="inferred from homology"/>
<feature type="active site" evidence="15">
    <location>
        <position position="114"/>
    </location>
</feature>
<comment type="subcellular location">
    <subcellularLocation>
        <location evidence="2 15">Cytoplasm</location>
    </subcellularLocation>
</comment>
<dbReference type="SMART" id="SM00358">
    <property type="entry name" value="DSRM"/>
    <property type="match status" value="1"/>
</dbReference>
<dbReference type="GO" id="GO:0010468">
    <property type="term" value="P:regulation of gene expression"/>
    <property type="evidence" value="ECO:0007669"/>
    <property type="project" value="TreeGrafter"/>
</dbReference>
<dbReference type="SUPFAM" id="SSF54768">
    <property type="entry name" value="dsRNA-binding domain-like"/>
    <property type="match status" value="1"/>
</dbReference>
<evidence type="ECO:0000256" key="12">
    <source>
        <dbReference type="ARBA" id="ARBA00022801"/>
    </source>
</evidence>
<feature type="active site" evidence="15">
    <location>
        <position position="42"/>
    </location>
</feature>
<dbReference type="GO" id="GO:0003725">
    <property type="term" value="F:double-stranded RNA binding"/>
    <property type="evidence" value="ECO:0007669"/>
    <property type="project" value="TreeGrafter"/>
</dbReference>
<dbReference type="GO" id="GO:0005737">
    <property type="term" value="C:cytoplasm"/>
    <property type="evidence" value="ECO:0007669"/>
    <property type="project" value="UniProtKB-SubCell"/>
</dbReference>
<evidence type="ECO:0000256" key="6">
    <source>
        <dbReference type="ARBA" id="ARBA00022552"/>
    </source>
</evidence>
<evidence type="ECO:0000256" key="9">
    <source>
        <dbReference type="ARBA" id="ARBA00022722"/>
    </source>
</evidence>
<dbReference type="SUPFAM" id="SSF69065">
    <property type="entry name" value="RNase III domain-like"/>
    <property type="match status" value="1"/>
</dbReference>
<keyword evidence="9 15" id="KW-0540">Nuclease</keyword>
<dbReference type="Pfam" id="PF14622">
    <property type="entry name" value="Ribonucleas_3_3"/>
    <property type="match status" value="1"/>
</dbReference>
<dbReference type="EC" id="3.1.26.3" evidence="15"/>
<comment type="caution">
    <text evidence="18">The sequence shown here is derived from an EMBL/GenBank/DDBJ whole genome shotgun (WGS) entry which is preliminary data.</text>
</comment>
<evidence type="ECO:0000256" key="2">
    <source>
        <dbReference type="ARBA" id="ARBA00004496"/>
    </source>
</evidence>
<dbReference type="PANTHER" id="PTHR11207">
    <property type="entry name" value="RIBONUCLEASE III"/>
    <property type="match status" value="1"/>
</dbReference>
<dbReference type="FunFam" id="3.30.160.20:FF:000003">
    <property type="entry name" value="Ribonuclease 3"/>
    <property type="match status" value="1"/>
</dbReference>
<evidence type="ECO:0000256" key="7">
    <source>
        <dbReference type="ARBA" id="ARBA00022664"/>
    </source>
</evidence>
<dbReference type="PATRIC" id="fig|1618570.3.peg.333"/>
<evidence type="ECO:0000256" key="4">
    <source>
        <dbReference type="ARBA" id="ARBA00011738"/>
    </source>
</evidence>
<comment type="catalytic activity">
    <reaction evidence="1 15">
        <text>Endonucleolytic cleavage to 5'-phosphomonoester.</text>
        <dbReference type="EC" id="3.1.26.3"/>
    </reaction>
</comment>
<evidence type="ECO:0000259" key="16">
    <source>
        <dbReference type="PROSITE" id="PS50137"/>
    </source>
</evidence>
<evidence type="ECO:0000256" key="5">
    <source>
        <dbReference type="ARBA" id="ARBA00022490"/>
    </source>
</evidence>
<keyword evidence="11 15" id="KW-0255">Endonuclease</keyword>
<dbReference type="CDD" id="cd10845">
    <property type="entry name" value="DSRM_RNAse_III_family"/>
    <property type="match status" value="1"/>
</dbReference>
<dbReference type="Gene3D" id="3.30.160.20">
    <property type="match status" value="1"/>
</dbReference>
<dbReference type="Proteomes" id="UP000034081">
    <property type="component" value="Unassembled WGS sequence"/>
</dbReference>
<dbReference type="NCBIfam" id="TIGR02191">
    <property type="entry name" value="RNaseIII"/>
    <property type="match status" value="1"/>
</dbReference>
<gene>
    <name evidence="15" type="primary">rnc</name>
    <name evidence="18" type="ORF">UT08_C0003G0047</name>
</gene>
<evidence type="ECO:0000313" key="19">
    <source>
        <dbReference type="Proteomes" id="UP000034081"/>
    </source>
</evidence>
<comment type="similarity">
    <text evidence="3">Belongs to the ribonuclease III family.</text>
</comment>
<dbReference type="AlphaFoldDB" id="A0A0G0NJ02"/>
<comment type="cofactor">
    <cofactor evidence="15">
        <name>Mg(2+)</name>
        <dbReference type="ChEBI" id="CHEBI:18420"/>
    </cofactor>
</comment>
<keyword evidence="6 15" id="KW-0698">rRNA processing</keyword>
<feature type="domain" description="DRBM" evidence="16">
    <location>
        <begin position="151"/>
        <end position="220"/>
    </location>
</feature>
<dbReference type="EMBL" id="LBVL01000003">
    <property type="protein sequence ID" value="KKQ85884.1"/>
    <property type="molecule type" value="Genomic_DNA"/>
</dbReference>
<keyword evidence="8 15" id="KW-0819">tRNA processing</keyword>
<dbReference type="HAMAP" id="MF_00104">
    <property type="entry name" value="RNase_III"/>
    <property type="match status" value="1"/>
</dbReference>
<dbReference type="GO" id="GO:0004525">
    <property type="term" value="F:ribonuclease III activity"/>
    <property type="evidence" value="ECO:0007669"/>
    <property type="project" value="UniProtKB-UniRule"/>
</dbReference>
<dbReference type="GO" id="GO:0008033">
    <property type="term" value="P:tRNA processing"/>
    <property type="evidence" value="ECO:0007669"/>
    <property type="project" value="UniProtKB-KW"/>
</dbReference>
<dbReference type="GO" id="GO:0006364">
    <property type="term" value="P:rRNA processing"/>
    <property type="evidence" value="ECO:0007669"/>
    <property type="project" value="UniProtKB-UniRule"/>
</dbReference>
<keyword evidence="7 15" id="KW-0507">mRNA processing</keyword>
<dbReference type="InterPro" id="IPR036389">
    <property type="entry name" value="RNase_III_sf"/>
</dbReference>
<evidence type="ECO:0000256" key="3">
    <source>
        <dbReference type="ARBA" id="ARBA00010183"/>
    </source>
</evidence>
<comment type="subunit">
    <text evidence="4 15">Homodimer.</text>
</comment>
<dbReference type="GO" id="GO:0042802">
    <property type="term" value="F:identical protein binding"/>
    <property type="evidence" value="ECO:0007669"/>
    <property type="project" value="UniProtKB-ARBA"/>
</dbReference>
<dbReference type="Pfam" id="PF00035">
    <property type="entry name" value="dsrm"/>
    <property type="match status" value="1"/>
</dbReference>
<dbReference type="GO" id="GO:0046872">
    <property type="term" value="F:metal ion binding"/>
    <property type="evidence" value="ECO:0007669"/>
    <property type="project" value="UniProtKB-KW"/>
</dbReference>
<protein>
    <recommendedName>
        <fullName evidence="15">Ribonuclease 3</fullName>
        <ecNumber evidence="15">3.1.26.3</ecNumber>
    </recommendedName>
    <alternativeName>
        <fullName evidence="15">Ribonuclease III</fullName>
        <shortName evidence="15">RNase III</shortName>
    </alternativeName>
</protein>
<reference evidence="18 19" key="1">
    <citation type="journal article" date="2015" name="Nature">
        <title>rRNA introns, odd ribosomes, and small enigmatic genomes across a large radiation of phyla.</title>
        <authorList>
            <person name="Brown C.T."/>
            <person name="Hug L.A."/>
            <person name="Thomas B.C."/>
            <person name="Sharon I."/>
            <person name="Castelle C.J."/>
            <person name="Singh A."/>
            <person name="Wilkins M.J."/>
            <person name="Williams K.H."/>
            <person name="Banfield J.F."/>
        </authorList>
    </citation>
    <scope>NUCLEOTIDE SEQUENCE [LARGE SCALE GENOMIC DNA]</scope>
</reference>
<dbReference type="Gene3D" id="1.10.1520.10">
    <property type="entry name" value="Ribonuclease III domain"/>
    <property type="match status" value="1"/>
</dbReference>
<dbReference type="InterPro" id="IPR011907">
    <property type="entry name" value="RNase_III"/>
</dbReference>
<dbReference type="PROSITE" id="PS50137">
    <property type="entry name" value="DS_RBD"/>
    <property type="match status" value="1"/>
</dbReference>